<dbReference type="EMBL" id="JZEE01000333">
    <property type="protein sequence ID" value="KJK65841.1"/>
    <property type="molecule type" value="Genomic_DNA"/>
</dbReference>
<dbReference type="Proteomes" id="UP000033540">
    <property type="component" value="Unassembled WGS sequence"/>
</dbReference>
<proteinExistence type="predicted"/>
<feature type="domain" description="Hypervirulence associated protein TUDOR" evidence="2">
    <location>
        <begin position="87"/>
        <end position="141"/>
    </location>
</feature>
<dbReference type="InterPro" id="IPR021331">
    <property type="entry name" value="Hva1_TUDOR"/>
</dbReference>
<evidence type="ECO:0000313" key="3">
    <source>
        <dbReference type="EMBL" id="KJK65841.1"/>
    </source>
</evidence>
<evidence type="ECO:0000313" key="4">
    <source>
        <dbReference type="Proteomes" id="UP000033540"/>
    </source>
</evidence>
<reference evidence="3 4" key="1">
    <citation type="submission" date="2015-02" db="EMBL/GenBank/DDBJ databases">
        <title>Draft genome sequence of Aspergillus parasiticus SU-1.</title>
        <authorList>
            <person name="Yu J."/>
            <person name="Fedorova N."/>
            <person name="Yin Y."/>
            <person name="Losada L."/>
            <person name="Zafar N."/>
            <person name="Taujale R."/>
            <person name="Ehrlich K.C."/>
            <person name="Bhatnagar D."/>
            <person name="Cleveland T.E."/>
            <person name="Bennett J.W."/>
            <person name="Nierman W.C."/>
        </authorList>
    </citation>
    <scope>NUCLEOTIDE SEQUENCE [LARGE SCALE GENOMIC DNA]</scope>
    <source>
        <strain evidence="4">ATCC 56775 / NRRL 5862 / SRRC 143 / SU-1</strain>
    </source>
</reference>
<dbReference type="AlphaFoldDB" id="A0A0F0IF67"/>
<name>A0A0F0IF67_ASPPU</name>
<feature type="region of interest" description="Disordered" evidence="1">
    <location>
        <begin position="111"/>
        <end position="147"/>
    </location>
</feature>
<comment type="caution">
    <text evidence="3">The sequence shown here is derived from an EMBL/GenBank/DDBJ whole genome shotgun (WGS) entry which is preliminary data.</text>
</comment>
<organism evidence="3 4">
    <name type="scientific">Aspergillus parasiticus (strain ATCC 56775 / NRRL 5862 / SRRC 143 / SU-1)</name>
    <dbReference type="NCBI Taxonomy" id="1403190"/>
    <lineage>
        <taxon>Eukaryota</taxon>
        <taxon>Fungi</taxon>
        <taxon>Dikarya</taxon>
        <taxon>Ascomycota</taxon>
        <taxon>Pezizomycotina</taxon>
        <taxon>Eurotiomycetes</taxon>
        <taxon>Eurotiomycetidae</taxon>
        <taxon>Eurotiales</taxon>
        <taxon>Aspergillaceae</taxon>
        <taxon>Aspergillus</taxon>
        <taxon>Aspergillus subgen. Circumdati</taxon>
    </lineage>
</organism>
<evidence type="ECO:0000256" key="1">
    <source>
        <dbReference type="SAM" id="MobiDB-lite"/>
    </source>
</evidence>
<evidence type="ECO:0000259" key="2">
    <source>
        <dbReference type="Pfam" id="PF11160"/>
    </source>
</evidence>
<dbReference type="OrthoDB" id="2138648at2759"/>
<gene>
    <name evidence="3" type="ORF">P875_00022043</name>
</gene>
<dbReference type="Gene3D" id="2.30.30.1060">
    <property type="match status" value="1"/>
</dbReference>
<accession>A0A0F0IF67</accession>
<sequence length="147" mass="16548">MFDPRHPVEEITIPHSGSGPGIAWAKRDELGKATAQTIVLSEVLCLKEIVQVLRRVIGKHRMIREDSADDMVKGDVKDKHGDTIHEGDYVFTRIRGGSHQGEVERIVMDEQEAEEEGVKNPPKVVFHDQRGKKVAHNPGTLEKMEHE</sequence>
<dbReference type="STRING" id="1403190.A0A0F0IF67"/>
<protein>
    <recommendedName>
        <fullName evidence="2">Hypervirulence associated protein TUDOR domain-containing protein</fullName>
    </recommendedName>
</protein>
<dbReference type="Pfam" id="PF11160">
    <property type="entry name" value="Hva1_TUDOR"/>
    <property type="match status" value="1"/>
</dbReference>